<comment type="caution">
    <text evidence="1">The sequence shown here is derived from an EMBL/GenBank/DDBJ whole genome shotgun (WGS) entry which is preliminary data.</text>
</comment>
<dbReference type="RefSeq" id="WP_075658559.1">
    <property type="nucleotide sequence ID" value="NZ_JABDSR010000004.1"/>
</dbReference>
<protein>
    <submittedName>
        <fullName evidence="1">Uncharacterized protein</fullName>
    </submittedName>
</protein>
<organism evidence="1 2">
    <name type="scientific">Peptoniphilus porci</name>
    <dbReference type="NCBI Taxonomy" id="2652280"/>
    <lineage>
        <taxon>Bacteria</taxon>
        <taxon>Bacillati</taxon>
        <taxon>Bacillota</taxon>
        <taxon>Tissierellia</taxon>
        <taxon>Tissierellales</taxon>
        <taxon>Peptoniphilaceae</taxon>
        <taxon>Peptoniphilus</taxon>
    </lineage>
</organism>
<dbReference type="PANTHER" id="PTHR43308:SF5">
    <property type="entry name" value="S-LAYER PROTEIN _ PEPTIDOGLYCAN ENDO-BETA-N-ACETYLGLUCOSAMINIDASE"/>
    <property type="match status" value="1"/>
</dbReference>
<evidence type="ECO:0000313" key="1">
    <source>
        <dbReference type="EMBL" id="OLR64094.1"/>
    </source>
</evidence>
<dbReference type="Proteomes" id="UP000187166">
    <property type="component" value="Unassembled WGS sequence"/>
</dbReference>
<dbReference type="InterPro" id="IPR001119">
    <property type="entry name" value="SLH_dom"/>
</dbReference>
<keyword evidence="2" id="KW-1185">Reference proteome</keyword>
<accession>A0A1U7LXH1</accession>
<dbReference type="Pfam" id="PF00395">
    <property type="entry name" value="SLH"/>
    <property type="match status" value="1"/>
</dbReference>
<sequence>MKKKIIIINLVLLLLFAPASLFAKTFTDVSKNGNSAWAYKYVDELSNKNILKGYDDGSFKPNNPVSFLEIMQILKTVLNPKEEEMKLAREANLEFVNSMGIIDWAKDALCYNLYHGTVSKKTIEAARERGFLENKVYPNRNTIAVYFARAFRIEKNKDLSILKFRDIDKINAETLEYLPNLVKLNIFTSSGSDGKFNGNFAIRRSEIAVITSRGLNYVEANKDKINNQNNNIDGEDLLIKNNDNISEKNLDNEINKAENNNSILGTFTEEENTEELKPAEAGIIVNFKGKVTEVIDGGNVKYIRIKLGETDSNKFMPGNIITVNTFRNHKIDDNVEGSGILGENSLTNIKLK</sequence>
<gene>
    <name evidence="1" type="ORF">BIV18_00225</name>
</gene>
<dbReference type="InterPro" id="IPR051465">
    <property type="entry name" value="Cell_Envelope_Struct_Comp"/>
</dbReference>
<accession>A0A848RKK5</accession>
<proteinExistence type="predicted"/>
<evidence type="ECO:0000313" key="2">
    <source>
        <dbReference type="Proteomes" id="UP000187166"/>
    </source>
</evidence>
<dbReference type="PROSITE" id="PS51272">
    <property type="entry name" value="SLH"/>
    <property type="match status" value="2"/>
</dbReference>
<name>A0A1U7LXH1_9FIRM</name>
<dbReference type="PANTHER" id="PTHR43308">
    <property type="entry name" value="OUTER MEMBRANE PROTEIN ALPHA-RELATED"/>
    <property type="match status" value="1"/>
</dbReference>
<dbReference type="STRING" id="1465756.BIV18_00225"/>
<reference evidence="1 2" key="1">
    <citation type="journal article" date="2016" name="Appl. Environ. Microbiol.">
        <title>Function and Phylogeny of Bacterial Butyryl Coenzyme A:Acetate Transferases and Their Diversity in the Proximal Colon of Swine.</title>
        <authorList>
            <person name="Trachsel J."/>
            <person name="Bayles D.O."/>
            <person name="Looft T."/>
            <person name="Levine U.Y."/>
            <person name="Allen H.K."/>
        </authorList>
    </citation>
    <scope>NUCLEOTIDE SEQUENCE [LARGE SCALE GENOMIC DNA]</scope>
    <source>
        <strain evidence="1 2">35-6-1</strain>
    </source>
</reference>
<dbReference type="AlphaFoldDB" id="A0A1U7LXH1"/>
<dbReference type="EMBL" id="MJIH01000001">
    <property type="protein sequence ID" value="OLR64094.1"/>
    <property type="molecule type" value="Genomic_DNA"/>
</dbReference>